<dbReference type="GO" id="GO:0005737">
    <property type="term" value="C:cytoplasm"/>
    <property type="evidence" value="ECO:0007669"/>
    <property type="project" value="TreeGrafter"/>
</dbReference>
<dbReference type="InterPro" id="IPR036956">
    <property type="entry name" value="Impact_N_sf"/>
</dbReference>
<dbReference type="Pfam" id="PF01205">
    <property type="entry name" value="Impact_N"/>
    <property type="match status" value="1"/>
</dbReference>
<accession>A0A1R4HY73</accession>
<dbReference type="RefSeq" id="WP_087107964.1">
    <property type="nucleotide sequence ID" value="NZ_FUKM01000033.1"/>
</dbReference>
<proteinExistence type="inferred from homology"/>
<dbReference type="EMBL" id="RRZC01000002">
    <property type="protein sequence ID" value="MBE0402419.1"/>
    <property type="molecule type" value="Genomic_DNA"/>
</dbReference>
<dbReference type="OrthoDB" id="9813771at2"/>
<protein>
    <submittedName>
        <fullName evidence="4">Protein co-occurring with transport systems (COG1739)</fullName>
    </submittedName>
    <submittedName>
        <fullName evidence="3">YigZ family protein</fullName>
    </submittedName>
</protein>
<dbReference type="Proteomes" id="UP000196331">
    <property type="component" value="Unassembled WGS sequence"/>
</dbReference>
<dbReference type="SUPFAM" id="SSF54211">
    <property type="entry name" value="Ribosomal protein S5 domain 2-like"/>
    <property type="match status" value="1"/>
</dbReference>
<sequence length="210" mass="22674">MRYQVPDLAASQWHTAEIEVEKSQFLAWLCHAPDVAAFSALLEAARAAHPNASHHCTAYIAGPPGEQTLIGFSDDGEPGGTAGRPMYQVLQGSQMGEIGGVVTRYFGGTKLGTGGLARAYAQAISHALETLPTREVIERDAYTLRLTFASEAIARAWCDEKAIPIEHVNYDGEGVQLTIGWPRDQTFDLSPLENRLKCTLDVTPVNAPAP</sequence>
<dbReference type="PANTHER" id="PTHR16301">
    <property type="entry name" value="IMPACT-RELATED"/>
    <property type="match status" value="1"/>
</dbReference>
<dbReference type="EMBL" id="FUKM01000033">
    <property type="protein sequence ID" value="SJN12492.1"/>
    <property type="molecule type" value="Genomic_DNA"/>
</dbReference>
<comment type="similarity">
    <text evidence="1">Belongs to the IMPACT family.</text>
</comment>
<gene>
    <name evidence="4" type="ORF">CZ787_08165</name>
    <name evidence="3" type="ORF">EI163_02420</name>
</gene>
<dbReference type="PANTHER" id="PTHR16301:SF20">
    <property type="entry name" value="IMPACT FAMILY MEMBER YIGZ"/>
    <property type="match status" value="1"/>
</dbReference>
<evidence type="ECO:0000313" key="5">
    <source>
        <dbReference type="Proteomes" id="UP000196331"/>
    </source>
</evidence>
<dbReference type="GO" id="GO:0006446">
    <property type="term" value="P:regulation of translational initiation"/>
    <property type="evidence" value="ECO:0007669"/>
    <property type="project" value="TreeGrafter"/>
</dbReference>
<evidence type="ECO:0000313" key="3">
    <source>
        <dbReference type="EMBL" id="MBE0402419.1"/>
    </source>
</evidence>
<dbReference type="AlphaFoldDB" id="A0A1R4HY73"/>
<evidence type="ECO:0000313" key="4">
    <source>
        <dbReference type="EMBL" id="SJN12492.1"/>
    </source>
</evidence>
<feature type="domain" description="Impact N-terminal" evidence="2">
    <location>
        <begin position="22"/>
        <end position="128"/>
    </location>
</feature>
<dbReference type="Proteomes" id="UP000754821">
    <property type="component" value="Unassembled WGS sequence"/>
</dbReference>
<organism evidence="4 5">
    <name type="scientific">Halomonas citrativorans</name>
    <dbReference type="NCBI Taxonomy" id="2742612"/>
    <lineage>
        <taxon>Bacteria</taxon>
        <taxon>Pseudomonadati</taxon>
        <taxon>Pseudomonadota</taxon>
        <taxon>Gammaproteobacteria</taxon>
        <taxon>Oceanospirillales</taxon>
        <taxon>Halomonadaceae</taxon>
        <taxon>Halomonas</taxon>
    </lineage>
</organism>
<dbReference type="InterPro" id="IPR020568">
    <property type="entry name" value="Ribosomal_Su5_D2-typ_SF"/>
</dbReference>
<evidence type="ECO:0000256" key="1">
    <source>
        <dbReference type="ARBA" id="ARBA00007665"/>
    </source>
</evidence>
<name>A0A1R4HY73_9GAMM</name>
<dbReference type="InterPro" id="IPR023582">
    <property type="entry name" value="Impact"/>
</dbReference>
<dbReference type="InterPro" id="IPR001498">
    <property type="entry name" value="Impact_N"/>
</dbReference>
<reference evidence="3 6" key="2">
    <citation type="submission" date="2020-07" db="EMBL/GenBank/DDBJ databases">
        <title>Halophilic bacteria isolated from french cheeses.</title>
        <authorList>
            <person name="Kothe C.I."/>
            <person name="Farah-Kraiem B."/>
            <person name="Renault P."/>
            <person name="Dridi B."/>
        </authorList>
    </citation>
    <scope>NUCLEOTIDE SEQUENCE [LARGE SCALE GENOMIC DNA]</scope>
    <source>
        <strain evidence="3 6">FME16</strain>
    </source>
</reference>
<evidence type="ECO:0000259" key="2">
    <source>
        <dbReference type="Pfam" id="PF01205"/>
    </source>
</evidence>
<keyword evidence="6" id="KW-1185">Reference proteome</keyword>
<dbReference type="Gene3D" id="3.30.230.30">
    <property type="entry name" value="Impact, N-terminal domain"/>
    <property type="match status" value="1"/>
</dbReference>
<comment type="caution">
    <text evidence="4">The sequence shown here is derived from an EMBL/GenBank/DDBJ whole genome shotgun (WGS) entry which is preliminary data.</text>
</comment>
<reference evidence="4 5" key="1">
    <citation type="submission" date="2017-02" db="EMBL/GenBank/DDBJ databases">
        <authorList>
            <person name="Dridi B."/>
        </authorList>
    </citation>
    <scope>NUCLEOTIDE SEQUENCE [LARGE SCALE GENOMIC DNA]</scope>
    <source>
        <strain evidence="4 5">JB380</strain>
    </source>
</reference>
<evidence type="ECO:0000313" key="6">
    <source>
        <dbReference type="Proteomes" id="UP000754821"/>
    </source>
</evidence>